<dbReference type="EMBL" id="JAWDGP010003641">
    <property type="protein sequence ID" value="KAK3772293.1"/>
    <property type="molecule type" value="Genomic_DNA"/>
</dbReference>
<dbReference type="AlphaFoldDB" id="A0AAE0ZN93"/>
<keyword evidence="2" id="KW-1185">Reference proteome</keyword>
<proteinExistence type="predicted"/>
<protein>
    <submittedName>
        <fullName evidence="1">Uncharacterized protein</fullName>
    </submittedName>
</protein>
<name>A0AAE0ZN93_9GAST</name>
<reference evidence="1" key="1">
    <citation type="journal article" date="2023" name="G3 (Bethesda)">
        <title>A reference genome for the long-term kleptoplast-retaining sea slug Elysia crispata morphotype clarki.</title>
        <authorList>
            <person name="Eastman K.E."/>
            <person name="Pendleton A.L."/>
            <person name="Shaikh M.A."/>
            <person name="Suttiyut T."/>
            <person name="Ogas R."/>
            <person name="Tomko P."/>
            <person name="Gavelis G."/>
            <person name="Widhalm J.R."/>
            <person name="Wisecaver J.H."/>
        </authorList>
    </citation>
    <scope>NUCLEOTIDE SEQUENCE</scope>
    <source>
        <strain evidence="1">ECLA1</strain>
    </source>
</reference>
<evidence type="ECO:0000313" key="1">
    <source>
        <dbReference type="EMBL" id="KAK3772293.1"/>
    </source>
</evidence>
<gene>
    <name evidence="1" type="ORF">RRG08_065075</name>
</gene>
<evidence type="ECO:0000313" key="2">
    <source>
        <dbReference type="Proteomes" id="UP001283361"/>
    </source>
</evidence>
<comment type="caution">
    <text evidence="1">The sequence shown here is derived from an EMBL/GenBank/DDBJ whole genome shotgun (WGS) entry which is preliminary data.</text>
</comment>
<accession>A0AAE0ZN93</accession>
<dbReference type="Proteomes" id="UP001283361">
    <property type="component" value="Unassembled WGS sequence"/>
</dbReference>
<sequence length="76" mass="8789">MSHVLHASLAPDQSRLNRCDIRICEDEAKPFMMLNKCVDKRAQIKLASITTPGRWRHFGQDLAKDFGIVSVWFLKF</sequence>
<organism evidence="1 2">
    <name type="scientific">Elysia crispata</name>
    <name type="common">lettuce slug</name>
    <dbReference type="NCBI Taxonomy" id="231223"/>
    <lineage>
        <taxon>Eukaryota</taxon>
        <taxon>Metazoa</taxon>
        <taxon>Spiralia</taxon>
        <taxon>Lophotrochozoa</taxon>
        <taxon>Mollusca</taxon>
        <taxon>Gastropoda</taxon>
        <taxon>Heterobranchia</taxon>
        <taxon>Euthyneura</taxon>
        <taxon>Panpulmonata</taxon>
        <taxon>Sacoglossa</taxon>
        <taxon>Placobranchoidea</taxon>
        <taxon>Plakobranchidae</taxon>
        <taxon>Elysia</taxon>
    </lineage>
</organism>